<evidence type="ECO:0000256" key="1">
    <source>
        <dbReference type="SAM" id="Phobius"/>
    </source>
</evidence>
<dbReference type="RefSeq" id="WP_137260543.1">
    <property type="nucleotide sequence ID" value="NZ_SZQL01000002.1"/>
</dbReference>
<dbReference type="EMBL" id="SZQL01000002">
    <property type="protein sequence ID" value="TKK70944.1"/>
    <property type="molecule type" value="Genomic_DNA"/>
</dbReference>
<feature type="transmembrane region" description="Helical" evidence="1">
    <location>
        <begin position="112"/>
        <end position="132"/>
    </location>
</feature>
<dbReference type="OrthoDB" id="1132160at2"/>
<keyword evidence="3" id="KW-1185">Reference proteome</keyword>
<keyword evidence="1" id="KW-1133">Transmembrane helix</keyword>
<feature type="transmembrane region" description="Helical" evidence="1">
    <location>
        <begin position="37"/>
        <end position="60"/>
    </location>
</feature>
<dbReference type="Proteomes" id="UP000305848">
    <property type="component" value="Unassembled WGS sequence"/>
</dbReference>
<organism evidence="2 3">
    <name type="scientific">Ilyomonas limi</name>
    <dbReference type="NCBI Taxonomy" id="2575867"/>
    <lineage>
        <taxon>Bacteria</taxon>
        <taxon>Pseudomonadati</taxon>
        <taxon>Bacteroidota</taxon>
        <taxon>Chitinophagia</taxon>
        <taxon>Chitinophagales</taxon>
        <taxon>Chitinophagaceae</taxon>
        <taxon>Ilyomonas</taxon>
    </lineage>
</organism>
<accession>A0A4U3L8Z3</accession>
<feature type="transmembrane region" description="Helical" evidence="1">
    <location>
        <begin position="141"/>
        <end position="161"/>
    </location>
</feature>
<feature type="transmembrane region" description="Helical" evidence="1">
    <location>
        <begin position="72"/>
        <end position="92"/>
    </location>
</feature>
<comment type="caution">
    <text evidence="2">The sequence shown here is derived from an EMBL/GenBank/DDBJ whole genome shotgun (WGS) entry which is preliminary data.</text>
</comment>
<proteinExistence type="predicted"/>
<gene>
    <name evidence="2" type="ORF">FC093_04445</name>
</gene>
<protein>
    <submittedName>
        <fullName evidence="2">Rod shape-determining protein MreD</fullName>
    </submittedName>
</protein>
<name>A0A4U3L8Z3_9BACT</name>
<evidence type="ECO:0000313" key="2">
    <source>
        <dbReference type="EMBL" id="TKK70944.1"/>
    </source>
</evidence>
<dbReference type="AlphaFoldDB" id="A0A4U3L8Z3"/>
<reference evidence="2 3" key="1">
    <citation type="submission" date="2019-05" db="EMBL/GenBank/DDBJ databases">
        <title>Panacibacter sp. strain 17mud1-8 Genome sequencing and assembly.</title>
        <authorList>
            <person name="Chhetri G."/>
        </authorList>
    </citation>
    <scope>NUCLEOTIDE SEQUENCE [LARGE SCALE GENOMIC DNA]</scope>
    <source>
        <strain evidence="2 3">17mud1-8</strain>
    </source>
</reference>
<evidence type="ECO:0000313" key="3">
    <source>
        <dbReference type="Proteomes" id="UP000305848"/>
    </source>
</evidence>
<sequence length="177" mass="20392">MSSLLKNIIRFVLFILVQAFVLNKVPALHHFVKPWLYFLFILWLPFSLPRLAVLTVAFIFGLSMDYFMGTPGLHAAPCVLIAYLRPFVLNLLLPQEKTEFSYAEPSIKSLGFTPYLVYVLLLTLIHNAYLIFIEWMQFGDFLYFIGKVGGTTVISVLLIFITEMLFPRKARYRTNAA</sequence>
<keyword evidence="1" id="KW-0812">Transmembrane</keyword>
<keyword evidence="1" id="KW-0472">Membrane</keyword>